<protein>
    <recommendedName>
        <fullName evidence="4">Disease resistance protein</fullName>
    </recommendedName>
</protein>
<evidence type="ECO:0000313" key="3">
    <source>
        <dbReference type="Proteomes" id="UP000224567"/>
    </source>
</evidence>
<feature type="region of interest" description="Disordered" evidence="1">
    <location>
        <begin position="1"/>
        <end position="36"/>
    </location>
</feature>
<evidence type="ECO:0000313" key="2">
    <source>
        <dbReference type="EMBL" id="PHT37310.1"/>
    </source>
</evidence>
<keyword evidence="3" id="KW-1185">Reference proteome</keyword>
<dbReference type="EMBL" id="MLFT02000010">
    <property type="protein sequence ID" value="PHT37310.1"/>
    <property type="molecule type" value="Genomic_DNA"/>
</dbReference>
<reference evidence="2 3" key="1">
    <citation type="journal article" date="2017" name="Genome Biol.">
        <title>New reference genome sequences of hot pepper reveal the massive evolution of plant disease-resistance genes by retroduplication.</title>
        <authorList>
            <person name="Kim S."/>
            <person name="Park J."/>
            <person name="Yeom S.I."/>
            <person name="Kim Y.M."/>
            <person name="Seo E."/>
            <person name="Kim K.T."/>
            <person name="Kim M.S."/>
            <person name="Lee J.M."/>
            <person name="Cheong K."/>
            <person name="Shin H.S."/>
            <person name="Kim S.B."/>
            <person name="Han K."/>
            <person name="Lee J."/>
            <person name="Park M."/>
            <person name="Lee H.A."/>
            <person name="Lee H.Y."/>
            <person name="Lee Y."/>
            <person name="Oh S."/>
            <person name="Lee J.H."/>
            <person name="Choi E."/>
            <person name="Choi E."/>
            <person name="Lee S.E."/>
            <person name="Jeon J."/>
            <person name="Kim H."/>
            <person name="Choi G."/>
            <person name="Song H."/>
            <person name="Lee J."/>
            <person name="Lee S.C."/>
            <person name="Kwon J.K."/>
            <person name="Lee H.Y."/>
            <person name="Koo N."/>
            <person name="Hong Y."/>
            <person name="Kim R.W."/>
            <person name="Kang W.H."/>
            <person name="Huh J.H."/>
            <person name="Kang B.C."/>
            <person name="Yang T.J."/>
            <person name="Lee Y.H."/>
            <person name="Bennetzen J.L."/>
            <person name="Choi D."/>
        </authorList>
    </citation>
    <scope>NUCLEOTIDE SEQUENCE [LARGE SCALE GENOMIC DNA]</scope>
    <source>
        <strain evidence="3">cv. PBC81</strain>
    </source>
</reference>
<evidence type="ECO:0008006" key="4">
    <source>
        <dbReference type="Google" id="ProtNLM"/>
    </source>
</evidence>
<dbReference type="Proteomes" id="UP000224567">
    <property type="component" value="Unassembled WGS sequence"/>
</dbReference>
<name>A0A2G2VWF0_CAPBA</name>
<dbReference type="OrthoDB" id="1436238at2759"/>
<gene>
    <name evidence="2" type="ORF">CQW23_25010</name>
</gene>
<evidence type="ECO:0000256" key="1">
    <source>
        <dbReference type="SAM" id="MobiDB-lite"/>
    </source>
</evidence>
<sequence length="139" mass="15619">MSCGAADGTAPSLIRDRGFDLSGQRSSESANTRDKILSINGRTNDPLFPRLDKLELENLPKLGHFILTKQALEFPFLREVEIHKCPEMKTFVQQGSVSTPSLKNVNNDDKVKVDGLNEWIHQRFFSSKEEDGRKSEASI</sequence>
<organism evidence="2 3">
    <name type="scientific">Capsicum baccatum</name>
    <name type="common">Peruvian pepper</name>
    <dbReference type="NCBI Taxonomy" id="33114"/>
    <lineage>
        <taxon>Eukaryota</taxon>
        <taxon>Viridiplantae</taxon>
        <taxon>Streptophyta</taxon>
        <taxon>Embryophyta</taxon>
        <taxon>Tracheophyta</taxon>
        <taxon>Spermatophyta</taxon>
        <taxon>Magnoliopsida</taxon>
        <taxon>eudicotyledons</taxon>
        <taxon>Gunneridae</taxon>
        <taxon>Pentapetalae</taxon>
        <taxon>asterids</taxon>
        <taxon>lamiids</taxon>
        <taxon>Solanales</taxon>
        <taxon>Solanaceae</taxon>
        <taxon>Solanoideae</taxon>
        <taxon>Capsiceae</taxon>
        <taxon>Capsicum</taxon>
    </lineage>
</organism>
<dbReference type="AlphaFoldDB" id="A0A2G2VWF0"/>
<proteinExistence type="predicted"/>
<accession>A0A2G2VWF0</accession>
<reference evidence="3" key="2">
    <citation type="journal article" date="2017" name="J. Anim. Genet.">
        <title>Multiple reference genome sequences of hot pepper reveal the massive evolution of plant disease resistance genes by retroduplication.</title>
        <authorList>
            <person name="Kim S."/>
            <person name="Park J."/>
            <person name="Yeom S.-I."/>
            <person name="Kim Y.-M."/>
            <person name="Seo E."/>
            <person name="Kim K.-T."/>
            <person name="Kim M.-S."/>
            <person name="Lee J.M."/>
            <person name="Cheong K."/>
            <person name="Shin H.-S."/>
            <person name="Kim S.-B."/>
            <person name="Han K."/>
            <person name="Lee J."/>
            <person name="Park M."/>
            <person name="Lee H.-A."/>
            <person name="Lee H.-Y."/>
            <person name="Lee Y."/>
            <person name="Oh S."/>
            <person name="Lee J.H."/>
            <person name="Choi E."/>
            <person name="Choi E."/>
            <person name="Lee S.E."/>
            <person name="Jeon J."/>
            <person name="Kim H."/>
            <person name="Choi G."/>
            <person name="Song H."/>
            <person name="Lee J."/>
            <person name="Lee S.-C."/>
            <person name="Kwon J.-K."/>
            <person name="Lee H.-Y."/>
            <person name="Koo N."/>
            <person name="Hong Y."/>
            <person name="Kim R.W."/>
            <person name="Kang W.-H."/>
            <person name="Huh J.H."/>
            <person name="Kang B.-C."/>
            <person name="Yang T.-J."/>
            <person name="Lee Y.-H."/>
            <person name="Bennetzen J.L."/>
            <person name="Choi D."/>
        </authorList>
    </citation>
    <scope>NUCLEOTIDE SEQUENCE [LARGE SCALE GENOMIC DNA]</scope>
    <source>
        <strain evidence="3">cv. PBC81</strain>
    </source>
</reference>
<comment type="caution">
    <text evidence="2">The sequence shown here is derived from an EMBL/GenBank/DDBJ whole genome shotgun (WGS) entry which is preliminary data.</text>
</comment>